<reference evidence="2 3" key="1">
    <citation type="journal article" date="2020" name="IScience">
        <title>Genome Sequencing of the Endangered Kingdonia uniflora (Circaeasteraceae, Ranunculales) Reveals Potential Mechanisms of Evolutionary Specialization.</title>
        <authorList>
            <person name="Sun Y."/>
            <person name="Deng T."/>
            <person name="Zhang A."/>
            <person name="Moore M.J."/>
            <person name="Landis J.B."/>
            <person name="Lin N."/>
            <person name="Zhang H."/>
            <person name="Zhang X."/>
            <person name="Huang J."/>
            <person name="Zhang X."/>
            <person name="Sun H."/>
            <person name="Wang H."/>
        </authorList>
    </citation>
    <scope>NUCLEOTIDE SEQUENCE [LARGE SCALE GENOMIC DNA]</scope>
    <source>
        <strain evidence="2">TB1705</strain>
        <tissue evidence="2">Leaf</tissue>
    </source>
</reference>
<dbReference type="Proteomes" id="UP000541444">
    <property type="component" value="Unassembled WGS sequence"/>
</dbReference>
<protein>
    <submittedName>
        <fullName evidence="2">Uncharacterized protein</fullName>
    </submittedName>
</protein>
<keyword evidence="3" id="KW-1185">Reference proteome</keyword>
<dbReference type="EMBL" id="JACGCM010001619">
    <property type="protein sequence ID" value="KAF6152628.1"/>
    <property type="molecule type" value="Genomic_DNA"/>
</dbReference>
<evidence type="ECO:0000256" key="1">
    <source>
        <dbReference type="SAM" id="MobiDB-lite"/>
    </source>
</evidence>
<dbReference type="PANTHER" id="PTHR33257:SF4">
    <property type="entry name" value="EXPRESSED PROTEIN"/>
    <property type="match status" value="1"/>
</dbReference>
<evidence type="ECO:0000313" key="2">
    <source>
        <dbReference type="EMBL" id="KAF6152628.1"/>
    </source>
</evidence>
<accession>A0A7J7MD13</accession>
<evidence type="ECO:0000313" key="3">
    <source>
        <dbReference type="Proteomes" id="UP000541444"/>
    </source>
</evidence>
<dbReference type="OrthoDB" id="691043at2759"/>
<dbReference type="PANTHER" id="PTHR33257">
    <property type="entry name" value="OS05G0165500 PROTEIN"/>
    <property type="match status" value="1"/>
</dbReference>
<proteinExistence type="predicted"/>
<comment type="caution">
    <text evidence="2">The sequence shown here is derived from an EMBL/GenBank/DDBJ whole genome shotgun (WGS) entry which is preliminary data.</text>
</comment>
<feature type="region of interest" description="Disordered" evidence="1">
    <location>
        <begin position="117"/>
        <end position="142"/>
    </location>
</feature>
<dbReference type="AlphaFoldDB" id="A0A7J7MD13"/>
<organism evidence="2 3">
    <name type="scientific">Kingdonia uniflora</name>
    <dbReference type="NCBI Taxonomy" id="39325"/>
    <lineage>
        <taxon>Eukaryota</taxon>
        <taxon>Viridiplantae</taxon>
        <taxon>Streptophyta</taxon>
        <taxon>Embryophyta</taxon>
        <taxon>Tracheophyta</taxon>
        <taxon>Spermatophyta</taxon>
        <taxon>Magnoliopsida</taxon>
        <taxon>Ranunculales</taxon>
        <taxon>Circaeasteraceae</taxon>
        <taxon>Kingdonia</taxon>
    </lineage>
</organism>
<sequence>MVTTNNNDLPKKSLHIKEDDKFFSRLLSKETSVTKGNSFRVYYGGASGSVPFTWESQPGTPKNPICDHYNLPPLTPPPSFYSISENKPGRKSSKSLLHTLFPKLSLRRTHSAQSSTLASYLSPSSSSSSCSSTPRTTPSSFLRRSRFSCPGSSFDYTVGDEHSALSSPSKNLCFGVALRKSRSRKVRGGCYPWRL</sequence>
<name>A0A7J7MD13_9MAGN</name>
<gene>
    <name evidence="2" type="ORF">GIB67_008065</name>
</gene>